<dbReference type="STRING" id="177413.SAMN05660859_2832"/>
<keyword evidence="6" id="KW-0788">Thiol protease</keyword>
<dbReference type="GO" id="GO:0016920">
    <property type="term" value="F:pyroglutamyl-peptidase activity"/>
    <property type="evidence" value="ECO:0007669"/>
    <property type="project" value="InterPro"/>
</dbReference>
<keyword evidence="3" id="KW-0963">Cytoplasm</keyword>
<evidence type="ECO:0000313" key="11">
    <source>
        <dbReference type="Proteomes" id="UP000198889"/>
    </source>
</evidence>
<dbReference type="SUPFAM" id="SSF53182">
    <property type="entry name" value="Pyrrolidone carboxyl peptidase (pyroglutamate aminopeptidase)"/>
    <property type="match status" value="1"/>
</dbReference>
<dbReference type="Pfam" id="PF01470">
    <property type="entry name" value="Peptidase_C15"/>
    <property type="match status" value="1"/>
</dbReference>
<evidence type="ECO:0000256" key="8">
    <source>
        <dbReference type="ARBA" id="ARBA00031559"/>
    </source>
</evidence>
<dbReference type="PIRSF" id="PIRSF015592">
    <property type="entry name" value="Prld-crbxl_pptds"/>
    <property type="match status" value="1"/>
</dbReference>
<evidence type="ECO:0000256" key="2">
    <source>
        <dbReference type="ARBA" id="ARBA00019191"/>
    </source>
</evidence>
<evidence type="ECO:0000256" key="5">
    <source>
        <dbReference type="ARBA" id="ARBA00022801"/>
    </source>
</evidence>
<keyword evidence="4" id="KW-0645">Protease</keyword>
<evidence type="ECO:0000256" key="4">
    <source>
        <dbReference type="ARBA" id="ARBA00022670"/>
    </source>
</evidence>
<evidence type="ECO:0000256" key="6">
    <source>
        <dbReference type="ARBA" id="ARBA00022807"/>
    </source>
</evidence>
<name>A0A1G4TE83_9HYPH</name>
<dbReference type="Gene3D" id="3.40.630.20">
    <property type="entry name" value="Peptidase C15, pyroglutamyl peptidase I-like"/>
    <property type="match status" value="1"/>
</dbReference>
<dbReference type="InterPro" id="IPR000816">
    <property type="entry name" value="Peptidase_C15"/>
</dbReference>
<sequence length="231" mass="24452">MPAGHVAPRDGSNLPALARPNLNLPAPTLLITGFGHFPGMPANPSASLARLLARGRRRAGGQVALHLLPTRWDVAAAFPALLEHTAPDIVLMLGVAARRRQVSIELVARNATGDFPDAARRRPASRPLQPGAPAERTLSARPAPLLAALRAAGVPAHLSRQAGRYVCNALAWGAYGWARAGRRADGGPRLAVFVHVPLPRPGRLALARLARGLDALLAALLAQFHQSRPRM</sequence>
<dbReference type="InterPro" id="IPR016125">
    <property type="entry name" value="Peptidase_C15-like"/>
</dbReference>
<dbReference type="PANTHER" id="PTHR23402:SF1">
    <property type="entry name" value="PYROGLUTAMYL-PEPTIDASE I"/>
    <property type="match status" value="1"/>
</dbReference>
<evidence type="ECO:0000256" key="1">
    <source>
        <dbReference type="ARBA" id="ARBA00006641"/>
    </source>
</evidence>
<gene>
    <name evidence="10" type="ORF">SAMN05660859_2832</name>
</gene>
<dbReference type="Proteomes" id="UP000198889">
    <property type="component" value="Unassembled WGS sequence"/>
</dbReference>
<dbReference type="PRINTS" id="PR00706">
    <property type="entry name" value="PYROGLUPTASE"/>
</dbReference>
<dbReference type="EMBL" id="FMTP01000004">
    <property type="protein sequence ID" value="SCW79055.1"/>
    <property type="molecule type" value="Genomic_DNA"/>
</dbReference>
<dbReference type="AlphaFoldDB" id="A0A1G4TE83"/>
<proteinExistence type="inferred from homology"/>
<evidence type="ECO:0000313" key="10">
    <source>
        <dbReference type="EMBL" id="SCW79055.1"/>
    </source>
</evidence>
<feature type="region of interest" description="Disordered" evidence="9">
    <location>
        <begin position="115"/>
        <end position="136"/>
    </location>
</feature>
<keyword evidence="5" id="KW-0378">Hydrolase</keyword>
<protein>
    <recommendedName>
        <fullName evidence="2">Pyrrolidone-carboxylate peptidase</fullName>
    </recommendedName>
    <alternativeName>
        <fullName evidence="7">5-oxoprolyl-peptidase</fullName>
    </alternativeName>
    <alternativeName>
        <fullName evidence="8">Pyroglutamyl-peptidase I</fullName>
    </alternativeName>
</protein>
<evidence type="ECO:0000256" key="3">
    <source>
        <dbReference type="ARBA" id="ARBA00022490"/>
    </source>
</evidence>
<dbReference type="GO" id="GO:0006508">
    <property type="term" value="P:proteolysis"/>
    <property type="evidence" value="ECO:0007669"/>
    <property type="project" value="UniProtKB-KW"/>
</dbReference>
<comment type="similarity">
    <text evidence="1">Belongs to the peptidase C15 family.</text>
</comment>
<dbReference type="GO" id="GO:0005829">
    <property type="term" value="C:cytosol"/>
    <property type="evidence" value="ECO:0007669"/>
    <property type="project" value="InterPro"/>
</dbReference>
<accession>A0A1G4TE83</accession>
<organism evidence="10 11">
    <name type="scientific">Ancylobacter rudongensis</name>
    <dbReference type="NCBI Taxonomy" id="177413"/>
    <lineage>
        <taxon>Bacteria</taxon>
        <taxon>Pseudomonadati</taxon>
        <taxon>Pseudomonadota</taxon>
        <taxon>Alphaproteobacteria</taxon>
        <taxon>Hyphomicrobiales</taxon>
        <taxon>Xanthobacteraceae</taxon>
        <taxon>Ancylobacter</taxon>
    </lineage>
</organism>
<dbReference type="PANTHER" id="PTHR23402">
    <property type="entry name" value="PROTEASE FAMILY C15 PYROGLUTAMYL-PEPTIDASE I-RELATED"/>
    <property type="match status" value="1"/>
</dbReference>
<evidence type="ECO:0000256" key="9">
    <source>
        <dbReference type="SAM" id="MobiDB-lite"/>
    </source>
</evidence>
<reference evidence="11" key="1">
    <citation type="submission" date="2016-10" db="EMBL/GenBank/DDBJ databases">
        <authorList>
            <person name="Varghese N."/>
            <person name="Submissions S."/>
        </authorList>
    </citation>
    <scope>NUCLEOTIDE SEQUENCE [LARGE SCALE GENOMIC DNA]</scope>
    <source>
        <strain evidence="11">CGMCC 1.1761</strain>
    </source>
</reference>
<dbReference type="InterPro" id="IPR036440">
    <property type="entry name" value="Peptidase_C15-like_sf"/>
</dbReference>
<keyword evidence="11" id="KW-1185">Reference proteome</keyword>
<evidence type="ECO:0000256" key="7">
    <source>
        <dbReference type="ARBA" id="ARBA00030836"/>
    </source>
</evidence>